<proteinExistence type="predicted"/>
<feature type="domain" description="Methylamine utilisation protein MauE" evidence="6">
    <location>
        <begin position="4"/>
        <end position="134"/>
    </location>
</feature>
<dbReference type="AlphaFoldDB" id="A0A1T5D3Y6"/>
<evidence type="ECO:0000256" key="4">
    <source>
        <dbReference type="ARBA" id="ARBA00023136"/>
    </source>
</evidence>
<dbReference type="GO" id="GO:0030416">
    <property type="term" value="P:methylamine metabolic process"/>
    <property type="evidence" value="ECO:0007669"/>
    <property type="project" value="InterPro"/>
</dbReference>
<evidence type="ECO:0000313" key="8">
    <source>
        <dbReference type="Proteomes" id="UP000191112"/>
    </source>
</evidence>
<evidence type="ECO:0000256" key="3">
    <source>
        <dbReference type="ARBA" id="ARBA00022989"/>
    </source>
</evidence>
<evidence type="ECO:0000256" key="5">
    <source>
        <dbReference type="SAM" id="Phobius"/>
    </source>
</evidence>
<keyword evidence="8" id="KW-1185">Reference proteome</keyword>
<evidence type="ECO:0000256" key="1">
    <source>
        <dbReference type="ARBA" id="ARBA00004141"/>
    </source>
</evidence>
<dbReference type="RefSeq" id="WP_079665850.1">
    <property type="nucleotide sequence ID" value="NZ_FUYZ01000001.1"/>
</dbReference>
<keyword evidence="4 5" id="KW-0472">Membrane</keyword>
<dbReference type="STRING" id="619805.SAMN05660477_00584"/>
<dbReference type="GO" id="GO:0016020">
    <property type="term" value="C:membrane"/>
    <property type="evidence" value="ECO:0007669"/>
    <property type="project" value="UniProtKB-SubCell"/>
</dbReference>
<keyword evidence="2 5" id="KW-0812">Transmembrane</keyword>
<dbReference type="OrthoDB" id="648842at2"/>
<accession>A0A1T5D3Y6</accession>
<dbReference type="Proteomes" id="UP000191112">
    <property type="component" value="Unassembled WGS sequence"/>
</dbReference>
<sequence length="362" mass="41640">MIKRLLRYIIAVIFIASGFVKAVDLKGFSFKLEEYFSPSVFNLPFFEQYALELATIVVVLELALGFMLLMKIKLKATLVALIALCVFFGFLTFYSAFYNVVTDCGCFGDAMKMTPWQSFWKDIALLVGLLILLLLNKNYHEKTDLGCVKMPVLGIFVLVMIYVMYRGITHEPLIDFRAYKIGTDLNAERQKIEQDPSVYKTFYSLKNSKTGEVKKVDQDEYINKNYWKDETWQIEEGKTTSEIVKQGYDSEIKKLKLETPTGEDKTAEILNEPKAILVFVYKPKEASTQLVAEIQNMMMHERSVKVYGVSTQPDFFNKIPNLMMDEIAIKTIARSNPFVMVLEKGKIVEKLGAKDYLEEYKK</sequence>
<dbReference type="Pfam" id="PF07291">
    <property type="entry name" value="MauE"/>
    <property type="match status" value="1"/>
</dbReference>
<feature type="transmembrane region" description="Helical" evidence="5">
    <location>
        <begin position="76"/>
        <end position="98"/>
    </location>
</feature>
<protein>
    <submittedName>
        <fullName evidence="7">Uncharacterized membrane protein YphA, DoxX/SURF4 family</fullName>
    </submittedName>
</protein>
<evidence type="ECO:0000259" key="6">
    <source>
        <dbReference type="Pfam" id="PF07291"/>
    </source>
</evidence>
<organism evidence="7 8">
    <name type="scientific">Soonwooa buanensis</name>
    <dbReference type="NCBI Taxonomy" id="619805"/>
    <lineage>
        <taxon>Bacteria</taxon>
        <taxon>Pseudomonadati</taxon>
        <taxon>Bacteroidota</taxon>
        <taxon>Flavobacteriia</taxon>
        <taxon>Flavobacteriales</taxon>
        <taxon>Weeksellaceae</taxon>
        <taxon>Chryseobacterium group</taxon>
        <taxon>Soonwooa</taxon>
    </lineage>
</organism>
<comment type="subcellular location">
    <subcellularLocation>
        <location evidence="1">Membrane</location>
        <topology evidence="1">Multi-pass membrane protein</topology>
    </subcellularLocation>
</comment>
<feature type="transmembrane region" description="Helical" evidence="5">
    <location>
        <begin position="147"/>
        <end position="165"/>
    </location>
</feature>
<name>A0A1T5D3Y6_9FLAO</name>
<evidence type="ECO:0000313" key="7">
    <source>
        <dbReference type="EMBL" id="SKB66327.1"/>
    </source>
</evidence>
<dbReference type="NCBIfam" id="NF045576">
    <property type="entry name" value="BT_3928_fam"/>
    <property type="match status" value="1"/>
</dbReference>
<keyword evidence="3 5" id="KW-1133">Transmembrane helix</keyword>
<dbReference type="InterPro" id="IPR009908">
    <property type="entry name" value="Methylamine_util_MauE"/>
</dbReference>
<feature type="transmembrane region" description="Helical" evidence="5">
    <location>
        <begin position="118"/>
        <end position="135"/>
    </location>
</feature>
<gene>
    <name evidence="7" type="ORF">SAMN05660477_00584</name>
</gene>
<reference evidence="7 8" key="1">
    <citation type="submission" date="2017-02" db="EMBL/GenBank/DDBJ databases">
        <authorList>
            <person name="Peterson S.W."/>
        </authorList>
    </citation>
    <scope>NUCLEOTIDE SEQUENCE [LARGE SCALE GENOMIC DNA]</scope>
    <source>
        <strain evidence="7 8">DSM 22323</strain>
    </source>
</reference>
<dbReference type="EMBL" id="FUYZ01000001">
    <property type="protein sequence ID" value="SKB66327.1"/>
    <property type="molecule type" value="Genomic_DNA"/>
</dbReference>
<evidence type="ECO:0000256" key="2">
    <source>
        <dbReference type="ARBA" id="ARBA00022692"/>
    </source>
</evidence>
<feature type="transmembrane region" description="Helical" evidence="5">
    <location>
        <begin position="46"/>
        <end position="69"/>
    </location>
</feature>